<keyword evidence="1" id="KW-0812">Transmembrane</keyword>
<reference evidence="2 3" key="1">
    <citation type="submission" date="2024-02" db="EMBL/GenBank/DDBJ databases">
        <authorList>
            <person name="Daric V."/>
            <person name="Darras S."/>
        </authorList>
    </citation>
    <scope>NUCLEOTIDE SEQUENCE [LARGE SCALE GENOMIC DNA]</scope>
</reference>
<dbReference type="PANTHER" id="PTHR34651:SF1">
    <property type="entry name" value="SIMILAR TO ENSANGP00000021391"/>
    <property type="match status" value="1"/>
</dbReference>
<dbReference type="Proteomes" id="UP001642483">
    <property type="component" value="Unassembled WGS sequence"/>
</dbReference>
<dbReference type="Pfam" id="PF15031">
    <property type="entry name" value="DUF4528"/>
    <property type="match status" value="1"/>
</dbReference>
<evidence type="ECO:0000256" key="1">
    <source>
        <dbReference type="SAM" id="Phobius"/>
    </source>
</evidence>
<dbReference type="InterPro" id="IPR029245">
    <property type="entry name" value="DUF4528"/>
</dbReference>
<name>A0ABP0H008_CLALP</name>
<evidence type="ECO:0000313" key="2">
    <source>
        <dbReference type="EMBL" id="CAK8697311.1"/>
    </source>
</evidence>
<keyword evidence="3" id="KW-1185">Reference proteome</keyword>
<keyword evidence="1" id="KW-1133">Transmembrane helix</keyword>
<comment type="caution">
    <text evidence="2">The sequence shown here is derived from an EMBL/GenBank/DDBJ whole genome shotgun (WGS) entry which is preliminary data.</text>
</comment>
<gene>
    <name evidence="2" type="ORF">CVLEPA_LOCUS30562</name>
</gene>
<dbReference type="EMBL" id="CAWYQH010000163">
    <property type="protein sequence ID" value="CAK8697311.1"/>
    <property type="molecule type" value="Genomic_DNA"/>
</dbReference>
<organism evidence="2 3">
    <name type="scientific">Clavelina lepadiformis</name>
    <name type="common">Light-bulb sea squirt</name>
    <name type="synonym">Ascidia lepadiformis</name>
    <dbReference type="NCBI Taxonomy" id="159417"/>
    <lineage>
        <taxon>Eukaryota</taxon>
        <taxon>Metazoa</taxon>
        <taxon>Chordata</taxon>
        <taxon>Tunicata</taxon>
        <taxon>Ascidiacea</taxon>
        <taxon>Aplousobranchia</taxon>
        <taxon>Clavelinidae</taxon>
        <taxon>Clavelina</taxon>
    </lineage>
</organism>
<dbReference type="PANTHER" id="PTHR34651">
    <property type="entry name" value="SIMILAR TO ENSANGP00000021391"/>
    <property type="match status" value="1"/>
</dbReference>
<accession>A0ABP0H008</accession>
<sequence length="138" mass="16190">MLRKFAKSTLPKASTVLTSHLRQRCYPHWTSYFVKYKNVINDQKGQSHFNWEVDGHNYHILRTGCWPYIKYHCTERPLQDLSLEDKLFTLIKIVNFGIPCLAYGIGALFLINHKETVNTTSGSVFVYFLYKEDPHAKF</sequence>
<keyword evidence="1" id="KW-0472">Membrane</keyword>
<proteinExistence type="predicted"/>
<evidence type="ECO:0000313" key="3">
    <source>
        <dbReference type="Proteomes" id="UP001642483"/>
    </source>
</evidence>
<protein>
    <submittedName>
        <fullName evidence="2">Uncharacterized protein</fullName>
    </submittedName>
</protein>
<feature type="transmembrane region" description="Helical" evidence="1">
    <location>
        <begin position="93"/>
        <end position="111"/>
    </location>
</feature>